<protein>
    <recommendedName>
        <fullName evidence="4">BZIP domain-containing protein</fullName>
    </recommendedName>
</protein>
<reference evidence="2 3" key="1">
    <citation type="journal article" date="2016" name="Sci. Rep.">
        <title>Penicillium arizonense, a new, genome sequenced fungal species, reveals a high chemical diversity in secreted metabolites.</title>
        <authorList>
            <person name="Grijseels S."/>
            <person name="Nielsen J.C."/>
            <person name="Randelovic M."/>
            <person name="Nielsen J."/>
            <person name="Nielsen K.F."/>
            <person name="Workman M."/>
            <person name="Frisvad J.C."/>
        </authorList>
    </citation>
    <scope>NUCLEOTIDE SEQUENCE [LARGE SCALE GENOMIC DNA]</scope>
    <source>
        <strain evidence="2 3">CBS 141311</strain>
    </source>
</reference>
<dbReference type="Gene3D" id="1.20.5.170">
    <property type="match status" value="1"/>
</dbReference>
<name>A0A1F5LMW3_PENAI</name>
<evidence type="ECO:0000256" key="1">
    <source>
        <dbReference type="SAM" id="MobiDB-lite"/>
    </source>
</evidence>
<dbReference type="OrthoDB" id="4505928at2759"/>
<dbReference type="InterPro" id="IPR046347">
    <property type="entry name" value="bZIP_sf"/>
</dbReference>
<dbReference type="PANTHER" id="PTHR42070">
    <property type="entry name" value="FILAMENT ASSOCIATED PROTEIN, PUTATIVE (AFU_ORTHOLOGUE AFUA_8G06630)-RELATED"/>
    <property type="match status" value="1"/>
</dbReference>
<keyword evidence="3" id="KW-1185">Reference proteome</keyword>
<gene>
    <name evidence="2" type="ORF">PENARI_c006G08726</name>
</gene>
<proteinExistence type="predicted"/>
<dbReference type="GeneID" id="34575238"/>
<evidence type="ECO:0000313" key="2">
    <source>
        <dbReference type="EMBL" id="OGE54475.1"/>
    </source>
</evidence>
<dbReference type="PANTHER" id="PTHR42070:SF1">
    <property type="entry name" value="FILAMENT ASSOCIATED PROTEIN, PUTATIVE (AFU_ORTHOLOGUE AFUA_8G06630)-RELATED"/>
    <property type="match status" value="1"/>
</dbReference>
<evidence type="ECO:0008006" key="4">
    <source>
        <dbReference type="Google" id="ProtNLM"/>
    </source>
</evidence>
<dbReference type="CDD" id="cd14688">
    <property type="entry name" value="bZIP_YAP"/>
    <property type="match status" value="1"/>
</dbReference>
<sequence length="280" mass="31380">MPQIRVKSKAEDLARVRNNQRNCRARRQEYVRDLEQKVQFYETVQNTQIDGLRKKIELLSVENQLLKYFVESVTSMVDSAFEQPLAPSWEACGPMTGSELGLDVLVSSEYLISSNSVPGAMSRLGGTQSVPGNDDPPQEENTMTSDPSLSDLHPLDDRFLYMSTQLPTSTVRFSESLNCPQMGLMPYNGFASEGTQLSSSEYPAMDCNLGTSDLFSQHTLSCSEACELLIGYVRRKPDLRNLHLRLRSGYRNSLVPGEGCRVDYYQLLAVLSDTSLEHND</sequence>
<accession>A0A1F5LMW3</accession>
<dbReference type="AlphaFoldDB" id="A0A1F5LMW3"/>
<feature type="region of interest" description="Disordered" evidence="1">
    <location>
        <begin position="121"/>
        <end position="149"/>
    </location>
</feature>
<evidence type="ECO:0000313" key="3">
    <source>
        <dbReference type="Proteomes" id="UP000177622"/>
    </source>
</evidence>
<dbReference type="GO" id="GO:0003700">
    <property type="term" value="F:DNA-binding transcription factor activity"/>
    <property type="evidence" value="ECO:0007669"/>
    <property type="project" value="InterPro"/>
</dbReference>
<dbReference type="EMBL" id="LXJU01000006">
    <property type="protein sequence ID" value="OGE54475.1"/>
    <property type="molecule type" value="Genomic_DNA"/>
</dbReference>
<dbReference type="Proteomes" id="UP000177622">
    <property type="component" value="Unassembled WGS sequence"/>
</dbReference>
<dbReference type="SUPFAM" id="SSF57959">
    <property type="entry name" value="Leucine zipper domain"/>
    <property type="match status" value="1"/>
</dbReference>
<dbReference type="RefSeq" id="XP_022489910.1">
    <property type="nucleotide sequence ID" value="XM_022630504.1"/>
</dbReference>
<organism evidence="2 3">
    <name type="scientific">Penicillium arizonense</name>
    <dbReference type="NCBI Taxonomy" id="1835702"/>
    <lineage>
        <taxon>Eukaryota</taxon>
        <taxon>Fungi</taxon>
        <taxon>Dikarya</taxon>
        <taxon>Ascomycota</taxon>
        <taxon>Pezizomycotina</taxon>
        <taxon>Eurotiomycetes</taxon>
        <taxon>Eurotiomycetidae</taxon>
        <taxon>Eurotiales</taxon>
        <taxon>Aspergillaceae</taxon>
        <taxon>Penicillium</taxon>
    </lineage>
</organism>
<comment type="caution">
    <text evidence="2">The sequence shown here is derived from an EMBL/GenBank/DDBJ whole genome shotgun (WGS) entry which is preliminary data.</text>
</comment>
<dbReference type="STRING" id="1835702.A0A1F5LMW3"/>